<dbReference type="PANTHER" id="PTHR44917">
    <property type="entry name" value="PROTEIN HIGH CHLOROPHYLL FLUORESCENT 107"/>
    <property type="match status" value="1"/>
</dbReference>
<dbReference type="SMART" id="SM00028">
    <property type="entry name" value="TPR"/>
    <property type="match status" value="7"/>
</dbReference>
<name>B8C679_THAPS</name>
<dbReference type="InterPro" id="IPR044624">
    <property type="entry name" value="Mbb1-like"/>
</dbReference>
<dbReference type="KEGG" id="tps:THAPSDRAFT_269141"/>
<dbReference type="InterPro" id="IPR003107">
    <property type="entry name" value="HAT"/>
</dbReference>
<dbReference type="OMA" id="KSWARME"/>
<dbReference type="GO" id="GO:0003729">
    <property type="term" value="F:mRNA binding"/>
    <property type="evidence" value="ECO:0007669"/>
    <property type="project" value="InterPro"/>
</dbReference>
<dbReference type="PROSITE" id="PS50005">
    <property type="entry name" value="TPR"/>
    <property type="match status" value="1"/>
</dbReference>
<dbReference type="Pfam" id="PF14559">
    <property type="entry name" value="TPR_19"/>
    <property type="match status" value="1"/>
</dbReference>
<protein>
    <submittedName>
        <fullName evidence="3">Uncharacterized protein</fullName>
    </submittedName>
</protein>
<reference evidence="3 4" key="2">
    <citation type="journal article" date="2008" name="Nature">
        <title>The Phaeodactylum genome reveals the evolutionary history of diatom genomes.</title>
        <authorList>
            <person name="Bowler C."/>
            <person name="Allen A.E."/>
            <person name="Badger J.H."/>
            <person name="Grimwood J."/>
            <person name="Jabbari K."/>
            <person name="Kuo A."/>
            <person name="Maheswari U."/>
            <person name="Martens C."/>
            <person name="Maumus F."/>
            <person name="Otillar R.P."/>
            <person name="Rayko E."/>
            <person name="Salamov A."/>
            <person name="Vandepoele K."/>
            <person name="Beszteri B."/>
            <person name="Gruber A."/>
            <person name="Heijde M."/>
            <person name="Katinka M."/>
            <person name="Mock T."/>
            <person name="Valentin K."/>
            <person name="Verret F."/>
            <person name="Berges J.A."/>
            <person name="Brownlee C."/>
            <person name="Cadoret J.P."/>
            <person name="Chiovitti A."/>
            <person name="Choi C.J."/>
            <person name="Coesel S."/>
            <person name="De Martino A."/>
            <person name="Detter J.C."/>
            <person name="Durkin C."/>
            <person name="Falciatore A."/>
            <person name="Fournet J."/>
            <person name="Haruta M."/>
            <person name="Huysman M.J."/>
            <person name="Jenkins B.D."/>
            <person name="Jiroutova K."/>
            <person name="Jorgensen R.E."/>
            <person name="Joubert Y."/>
            <person name="Kaplan A."/>
            <person name="Kroger N."/>
            <person name="Kroth P.G."/>
            <person name="La Roche J."/>
            <person name="Lindquist E."/>
            <person name="Lommer M."/>
            <person name="Martin-Jezequel V."/>
            <person name="Lopez P.J."/>
            <person name="Lucas S."/>
            <person name="Mangogna M."/>
            <person name="McGinnis K."/>
            <person name="Medlin L.K."/>
            <person name="Montsant A."/>
            <person name="Oudot-Le Secq M.P."/>
            <person name="Napoli C."/>
            <person name="Obornik M."/>
            <person name="Parker M.S."/>
            <person name="Petit J.L."/>
            <person name="Porcel B.M."/>
            <person name="Poulsen N."/>
            <person name="Robison M."/>
            <person name="Rychlewski L."/>
            <person name="Rynearson T.A."/>
            <person name="Schmutz J."/>
            <person name="Shapiro H."/>
            <person name="Siaut M."/>
            <person name="Stanley M."/>
            <person name="Sussman M.R."/>
            <person name="Taylor A.R."/>
            <person name="Vardi A."/>
            <person name="von Dassow P."/>
            <person name="Vyverman W."/>
            <person name="Willis A."/>
            <person name="Wyrwicz L.S."/>
            <person name="Rokhsar D.S."/>
            <person name="Weissenbach J."/>
            <person name="Armbrust E.V."/>
            <person name="Green B.R."/>
            <person name="Van de Peer Y."/>
            <person name="Grigoriev I.V."/>
        </authorList>
    </citation>
    <scope>NUCLEOTIDE SEQUENCE [LARGE SCALE GENOMIC DNA]</scope>
    <source>
        <strain evidence="3 4">CCMP1335</strain>
    </source>
</reference>
<evidence type="ECO:0000256" key="2">
    <source>
        <dbReference type="SAM" id="MobiDB-lite"/>
    </source>
</evidence>
<sequence length="643" mass="72582">MTKEKRESKHNRGVLGLVDQSFFDSNSTLAEEFDEDEDEEVTDTGVVDDKSISRLSRSFNAPSSNYSNREVREMYVAAKIADQAGNRQKAKSILAELREATPHDMRVVRRLARMEEEDGNVDTARELLQQALCQEPHNAHLLHGLGQLERQAGNEGDAVKYYKQAMKELPTFPNSYHALGTLEHTNGNIKAALTVIKMGLKHCPKNHRLHHALGDIYLDANMLDLAEDSYLAGLQYGPEWGKSFVYTSLSFVSYAKGDLEDSRTFLRQSIEINGGMHAQGVIALSHLEESEGNIQEARKVYRDAISSYEKKRRKRSPLNSKSLELEKDTNIFDTSTIVSGLNNDYSMSYSGDKWINVFKSWARMEEVHGTYETAHILFSKAARLFPLNFGLLIDWARLQAKYGEIEKATLLFKAACQKVGDKSAEPYQLYAEFEMKKTHFREAQGILVRGAQSVTESADGSLDGKSGLASLFHTWGVCEYHLGNEARAEHLFDDALRVTGSGEADSTLRSLILYSMAKLEFARGEYLLAQHCIGLSLKENLLPGGNSLIWKLWAEIAEKMKNDHLVQRCKEQALMRWQEESGGTASGLSRMLEERETESSHGLPDRMGSAMKDLFRKTPWYSKVCQSGRMDQAWYKGARLWEL</sequence>
<dbReference type="PaxDb" id="35128-Thaps269141"/>
<dbReference type="SUPFAM" id="SSF48452">
    <property type="entry name" value="TPR-like"/>
    <property type="match status" value="1"/>
</dbReference>
<feature type="region of interest" description="Disordered" evidence="2">
    <location>
        <begin position="580"/>
        <end position="603"/>
    </location>
</feature>
<dbReference type="EMBL" id="CM000643">
    <property type="protein sequence ID" value="EED91634.1"/>
    <property type="molecule type" value="Genomic_DNA"/>
</dbReference>
<gene>
    <name evidence="3" type="ORF">THAPSDRAFT_269141</name>
</gene>
<dbReference type="PANTHER" id="PTHR44917:SF1">
    <property type="entry name" value="PROTEIN HIGH CHLOROPHYLL FLUORESCENT 107"/>
    <property type="match status" value="1"/>
</dbReference>
<evidence type="ECO:0000313" key="3">
    <source>
        <dbReference type="EMBL" id="EED91634.1"/>
    </source>
</evidence>
<keyword evidence="4" id="KW-1185">Reference proteome</keyword>
<proteinExistence type="predicted"/>
<dbReference type="GO" id="GO:0006397">
    <property type="term" value="P:mRNA processing"/>
    <property type="evidence" value="ECO:0007669"/>
    <property type="project" value="InterPro"/>
</dbReference>
<dbReference type="InterPro" id="IPR019734">
    <property type="entry name" value="TPR_rpt"/>
</dbReference>
<feature type="repeat" description="TPR" evidence="1">
    <location>
        <begin position="139"/>
        <end position="172"/>
    </location>
</feature>
<dbReference type="AlphaFoldDB" id="B8C679"/>
<organism evidence="3 4">
    <name type="scientific">Thalassiosira pseudonana</name>
    <name type="common">Marine diatom</name>
    <name type="synonym">Cyclotella nana</name>
    <dbReference type="NCBI Taxonomy" id="35128"/>
    <lineage>
        <taxon>Eukaryota</taxon>
        <taxon>Sar</taxon>
        <taxon>Stramenopiles</taxon>
        <taxon>Ochrophyta</taxon>
        <taxon>Bacillariophyta</taxon>
        <taxon>Coscinodiscophyceae</taxon>
        <taxon>Thalassiosirophycidae</taxon>
        <taxon>Thalassiosirales</taxon>
        <taxon>Thalassiosiraceae</taxon>
        <taxon>Thalassiosira</taxon>
    </lineage>
</organism>
<evidence type="ECO:0000256" key="1">
    <source>
        <dbReference type="PROSITE-ProRule" id="PRU00339"/>
    </source>
</evidence>
<dbReference type="SMART" id="SM00386">
    <property type="entry name" value="HAT"/>
    <property type="match status" value="6"/>
</dbReference>
<dbReference type="Proteomes" id="UP000001449">
    <property type="component" value="Chromosome 6"/>
</dbReference>
<dbReference type="InParanoid" id="B8C679"/>
<reference evidence="3 4" key="1">
    <citation type="journal article" date="2004" name="Science">
        <title>The genome of the diatom Thalassiosira pseudonana: ecology, evolution, and metabolism.</title>
        <authorList>
            <person name="Armbrust E.V."/>
            <person name="Berges J.A."/>
            <person name="Bowler C."/>
            <person name="Green B.R."/>
            <person name="Martinez D."/>
            <person name="Putnam N.H."/>
            <person name="Zhou S."/>
            <person name="Allen A.E."/>
            <person name="Apt K.E."/>
            <person name="Bechner M."/>
            <person name="Brzezinski M.A."/>
            <person name="Chaal B.K."/>
            <person name="Chiovitti A."/>
            <person name="Davis A.K."/>
            <person name="Demarest M.S."/>
            <person name="Detter J.C."/>
            <person name="Glavina T."/>
            <person name="Goodstein D."/>
            <person name="Hadi M.Z."/>
            <person name="Hellsten U."/>
            <person name="Hildebrand M."/>
            <person name="Jenkins B.D."/>
            <person name="Jurka J."/>
            <person name="Kapitonov V.V."/>
            <person name="Kroger N."/>
            <person name="Lau W.W."/>
            <person name="Lane T.W."/>
            <person name="Larimer F.W."/>
            <person name="Lippmeier J.C."/>
            <person name="Lucas S."/>
            <person name="Medina M."/>
            <person name="Montsant A."/>
            <person name="Obornik M."/>
            <person name="Parker M.S."/>
            <person name="Palenik B."/>
            <person name="Pazour G.J."/>
            <person name="Richardson P.M."/>
            <person name="Rynearson T.A."/>
            <person name="Saito M.A."/>
            <person name="Schwartz D.C."/>
            <person name="Thamatrakoln K."/>
            <person name="Valentin K."/>
            <person name="Vardi A."/>
            <person name="Wilkerson F.P."/>
            <person name="Rokhsar D.S."/>
        </authorList>
    </citation>
    <scope>NUCLEOTIDE SEQUENCE [LARGE SCALE GENOMIC DNA]</scope>
    <source>
        <strain evidence="3 4">CCMP1335</strain>
    </source>
</reference>
<evidence type="ECO:0000313" key="4">
    <source>
        <dbReference type="Proteomes" id="UP000001449"/>
    </source>
</evidence>
<dbReference type="InterPro" id="IPR011990">
    <property type="entry name" value="TPR-like_helical_dom_sf"/>
</dbReference>
<dbReference type="Gene3D" id="1.25.40.10">
    <property type="entry name" value="Tetratricopeptide repeat domain"/>
    <property type="match status" value="2"/>
</dbReference>
<dbReference type="SUPFAM" id="SSF81901">
    <property type="entry name" value="HCP-like"/>
    <property type="match status" value="1"/>
</dbReference>
<dbReference type="HOGENOM" id="CLU_426147_0_0_1"/>
<accession>B8C679</accession>
<dbReference type="RefSeq" id="XP_002291527.1">
    <property type="nucleotide sequence ID" value="XM_002291491.1"/>
</dbReference>
<dbReference type="GeneID" id="7453272"/>
<dbReference type="eggNOG" id="KOG1124">
    <property type="taxonomic scope" value="Eukaryota"/>
</dbReference>
<keyword evidence="1" id="KW-0802">TPR repeat</keyword>
<dbReference type="STRING" id="35128.B8C679"/>